<keyword evidence="2" id="KW-1185">Reference proteome</keyword>
<name>A0A4C1TV60_EUMVA</name>
<gene>
    <name evidence="1" type="ORF">EVAR_7908_1</name>
</gene>
<protein>
    <submittedName>
        <fullName evidence="1">Uncharacterized protein</fullName>
    </submittedName>
</protein>
<sequence length="96" mass="10777">MARTYPSKRGIALYRTYKRSLDCCPIDIPRRINMEATGCRLAIMGHGFNRHSLGLSPSHQTIASERLALLALEDAILFGDFHYPYIVKTPGGDVRL</sequence>
<proteinExistence type="predicted"/>
<accession>A0A4C1TV60</accession>
<evidence type="ECO:0000313" key="1">
    <source>
        <dbReference type="EMBL" id="GBP17915.1"/>
    </source>
</evidence>
<dbReference type="EMBL" id="BGZK01000091">
    <property type="protein sequence ID" value="GBP17915.1"/>
    <property type="molecule type" value="Genomic_DNA"/>
</dbReference>
<dbReference type="AlphaFoldDB" id="A0A4C1TV60"/>
<organism evidence="1 2">
    <name type="scientific">Eumeta variegata</name>
    <name type="common">Bagworm moth</name>
    <name type="synonym">Eumeta japonica</name>
    <dbReference type="NCBI Taxonomy" id="151549"/>
    <lineage>
        <taxon>Eukaryota</taxon>
        <taxon>Metazoa</taxon>
        <taxon>Ecdysozoa</taxon>
        <taxon>Arthropoda</taxon>
        <taxon>Hexapoda</taxon>
        <taxon>Insecta</taxon>
        <taxon>Pterygota</taxon>
        <taxon>Neoptera</taxon>
        <taxon>Endopterygota</taxon>
        <taxon>Lepidoptera</taxon>
        <taxon>Glossata</taxon>
        <taxon>Ditrysia</taxon>
        <taxon>Tineoidea</taxon>
        <taxon>Psychidae</taxon>
        <taxon>Oiketicinae</taxon>
        <taxon>Eumeta</taxon>
    </lineage>
</organism>
<evidence type="ECO:0000313" key="2">
    <source>
        <dbReference type="Proteomes" id="UP000299102"/>
    </source>
</evidence>
<comment type="caution">
    <text evidence="1">The sequence shown here is derived from an EMBL/GenBank/DDBJ whole genome shotgun (WGS) entry which is preliminary data.</text>
</comment>
<dbReference type="Proteomes" id="UP000299102">
    <property type="component" value="Unassembled WGS sequence"/>
</dbReference>
<reference evidence="1 2" key="1">
    <citation type="journal article" date="2019" name="Commun. Biol.">
        <title>The bagworm genome reveals a unique fibroin gene that provides high tensile strength.</title>
        <authorList>
            <person name="Kono N."/>
            <person name="Nakamura H."/>
            <person name="Ohtoshi R."/>
            <person name="Tomita M."/>
            <person name="Numata K."/>
            <person name="Arakawa K."/>
        </authorList>
    </citation>
    <scope>NUCLEOTIDE SEQUENCE [LARGE SCALE GENOMIC DNA]</scope>
</reference>
<dbReference type="OrthoDB" id="410155at2759"/>